<dbReference type="InterPro" id="IPR043502">
    <property type="entry name" value="DNA/RNA_pol_sf"/>
</dbReference>
<keyword evidence="6" id="KW-0255">Endonuclease</keyword>
<dbReference type="PANTHER" id="PTHR41694">
    <property type="entry name" value="ENDOGENOUS RETROVIRUS GROUP K MEMBER POL PROTEIN"/>
    <property type="match status" value="1"/>
</dbReference>
<reference evidence="10 11" key="1">
    <citation type="submission" date="2014-04" db="EMBL/GenBank/DDBJ databases">
        <title>Genome evolution of avian class.</title>
        <authorList>
            <person name="Zhang G."/>
            <person name="Li C."/>
        </authorList>
    </citation>
    <scope>NUCLEOTIDE SEQUENCE [LARGE SCALE GENOMIC DNA]</scope>
    <source>
        <strain evidence="10">BGI_N306</strain>
    </source>
</reference>
<dbReference type="PROSITE" id="PS50878">
    <property type="entry name" value="RT_POL"/>
    <property type="match status" value="1"/>
</dbReference>
<dbReference type="Pfam" id="PF00078">
    <property type="entry name" value="RVT_1"/>
    <property type="match status" value="1"/>
</dbReference>
<dbReference type="Proteomes" id="UP000053605">
    <property type="component" value="Unassembled WGS sequence"/>
</dbReference>
<keyword evidence="11" id="KW-1185">Reference proteome</keyword>
<evidence type="ECO:0000256" key="6">
    <source>
        <dbReference type="ARBA" id="ARBA00022759"/>
    </source>
</evidence>
<evidence type="ECO:0000256" key="1">
    <source>
        <dbReference type="ARBA" id="ARBA00010879"/>
    </source>
</evidence>
<evidence type="ECO:0000313" key="10">
    <source>
        <dbReference type="EMBL" id="KFR16810.1"/>
    </source>
</evidence>
<evidence type="ECO:0000256" key="7">
    <source>
        <dbReference type="ARBA" id="ARBA00022801"/>
    </source>
</evidence>
<proteinExistence type="inferred from homology"/>
<evidence type="ECO:0000256" key="3">
    <source>
        <dbReference type="ARBA" id="ARBA00022679"/>
    </source>
</evidence>
<keyword evidence="7" id="KW-0378">Hydrolase</keyword>
<dbReference type="GO" id="GO:0004523">
    <property type="term" value="F:RNA-DNA hybrid ribonuclease activity"/>
    <property type="evidence" value="ECO:0007669"/>
    <property type="project" value="UniProtKB-EC"/>
</dbReference>
<evidence type="ECO:0000256" key="5">
    <source>
        <dbReference type="ARBA" id="ARBA00022722"/>
    </source>
</evidence>
<sequence>DQWPMTEERLQITRQLVAEQLDAGHIKPSVSPWNTPIFVIPKKSGKWRLLHDLHKINEQMQPMGAIQPGMPSPAMLPLGWHIIIVDLKDCFFTISLHLQDTQRFAFSVPVTNEAAPSERYEWVVLPQGMRNSPTLCQLYVAWALAPLRKQWPNTIIYHYMDDILCCQQEAFCDNSLMQLTTVLARKGPVVTPEKIQRSTPWKYLGWRISDAKIQPQNVELATNLCTLTDVQTLLRDIQWVRNCAGISNAEIAPLTSLLRG</sequence>
<keyword evidence="8" id="KW-0695">RNA-directed DNA polymerase</keyword>
<dbReference type="InterPro" id="IPR000477">
    <property type="entry name" value="RT_dom"/>
</dbReference>
<dbReference type="Pfam" id="PF06817">
    <property type="entry name" value="RVT_thumb"/>
    <property type="match status" value="1"/>
</dbReference>
<dbReference type="AlphaFoldDB" id="A0A091WNX1"/>
<dbReference type="GO" id="GO:0003964">
    <property type="term" value="F:RNA-directed DNA polymerase activity"/>
    <property type="evidence" value="ECO:0007669"/>
    <property type="project" value="UniProtKB-KW"/>
</dbReference>
<dbReference type="STRING" id="30419.A0A091WNX1"/>
<comment type="similarity">
    <text evidence="1">Belongs to the beta type-B retroviral polymerase family. HERV class-II K(HML-2) pol subfamily.</text>
</comment>
<gene>
    <name evidence="10" type="ORF">N306_13788</name>
</gene>
<organism evidence="10 11">
    <name type="scientific">Opisthocomus hoazin</name>
    <name type="common">Hoatzin</name>
    <name type="synonym">Phasianus hoazin</name>
    <dbReference type="NCBI Taxonomy" id="30419"/>
    <lineage>
        <taxon>Eukaryota</taxon>
        <taxon>Metazoa</taxon>
        <taxon>Chordata</taxon>
        <taxon>Craniata</taxon>
        <taxon>Vertebrata</taxon>
        <taxon>Euteleostomi</taxon>
        <taxon>Archelosauria</taxon>
        <taxon>Archosauria</taxon>
        <taxon>Dinosauria</taxon>
        <taxon>Saurischia</taxon>
        <taxon>Theropoda</taxon>
        <taxon>Coelurosauria</taxon>
        <taxon>Aves</taxon>
        <taxon>Neognathae</taxon>
        <taxon>Neoaves</taxon>
        <taxon>Opisthocomiformes</taxon>
        <taxon>Opisthocomidae</taxon>
        <taxon>Opisthocomus</taxon>
    </lineage>
</organism>
<feature type="non-terminal residue" evidence="10">
    <location>
        <position position="260"/>
    </location>
</feature>
<dbReference type="EMBL" id="KK736024">
    <property type="protein sequence ID" value="KFR16810.1"/>
    <property type="molecule type" value="Genomic_DNA"/>
</dbReference>
<dbReference type="PANTHER" id="PTHR41694:SF3">
    <property type="entry name" value="RNA-DIRECTED DNA POLYMERASE-RELATED"/>
    <property type="match status" value="1"/>
</dbReference>
<evidence type="ECO:0000256" key="8">
    <source>
        <dbReference type="ARBA" id="ARBA00022918"/>
    </source>
</evidence>
<protein>
    <recommendedName>
        <fullName evidence="2">ribonuclease H</fullName>
        <ecNumber evidence="2">3.1.26.4</ecNumber>
    </recommendedName>
</protein>
<dbReference type="InterPro" id="IPR010661">
    <property type="entry name" value="RVT_thumb"/>
</dbReference>
<dbReference type="EC" id="3.1.26.4" evidence="2"/>
<dbReference type="Gene3D" id="3.30.70.270">
    <property type="match status" value="2"/>
</dbReference>
<dbReference type="GO" id="GO:0035613">
    <property type="term" value="F:RNA stem-loop binding"/>
    <property type="evidence" value="ECO:0007669"/>
    <property type="project" value="TreeGrafter"/>
</dbReference>
<dbReference type="PhylomeDB" id="A0A091WNX1"/>
<evidence type="ECO:0000256" key="4">
    <source>
        <dbReference type="ARBA" id="ARBA00022695"/>
    </source>
</evidence>
<keyword evidence="4" id="KW-0548">Nucleotidyltransferase</keyword>
<accession>A0A091WNX1</accession>
<name>A0A091WNX1_OPIHO</name>
<evidence type="ECO:0000259" key="9">
    <source>
        <dbReference type="PROSITE" id="PS50878"/>
    </source>
</evidence>
<dbReference type="InterPro" id="IPR043128">
    <property type="entry name" value="Rev_trsase/Diguanyl_cyclase"/>
</dbReference>
<keyword evidence="5" id="KW-0540">Nuclease</keyword>
<feature type="domain" description="Reverse transcriptase" evidence="9">
    <location>
        <begin position="21"/>
        <end position="208"/>
    </location>
</feature>
<dbReference type="SUPFAM" id="SSF56672">
    <property type="entry name" value="DNA/RNA polymerases"/>
    <property type="match status" value="1"/>
</dbReference>
<evidence type="ECO:0000313" key="11">
    <source>
        <dbReference type="Proteomes" id="UP000053605"/>
    </source>
</evidence>
<dbReference type="Gene3D" id="3.10.10.10">
    <property type="entry name" value="HIV Type 1 Reverse Transcriptase, subunit A, domain 1"/>
    <property type="match status" value="1"/>
</dbReference>
<evidence type="ECO:0000256" key="2">
    <source>
        <dbReference type="ARBA" id="ARBA00012180"/>
    </source>
</evidence>
<feature type="non-terminal residue" evidence="10">
    <location>
        <position position="1"/>
    </location>
</feature>
<keyword evidence="3" id="KW-0808">Transferase</keyword>